<dbReference type="InterPro" id="IPR002942">
    <property type="entry name" value="S4_RNA-bd"/>
</dbReference>
<evidence type="ECO:0000313" key="9">
    <source>
        <dbReference type="EMBL" id="RZI47078.1"/>
    </source>
</evidence>
<dbReference type="Pfam" id="PF01479">
    <property type="entry name" value="S4"/>
    <property type="match status" value="1"/>
</dbReference>
<reference evidence="9 10" key="1">
    <citation type="submission" date="2018-10" db="EMBL/GenBank/DDBJ databases">
        <title>An updated phylogeny of the Alphaproteobacteria reveals that the parasitic Rickettsiales and Holosporales have independent origins.</title>
        <authorList>
            <person name="Munoz-Gomez S.A."/>
            <person name="Hess S."/>
            <person name="Burger G."/>
            <person name="Lang B.F."/>
            <person name="Susko E."/>
            <person name="Slamovits C.H."/>
            <person name="Roger A.J."/>
        </authorList>
    </citation>
    <scope>NUCLEOTIDE SEQUENCE [LARGE SCALE GENOMIC DNA]</scope>
    <source>
        <strain evidence="9">HOLO01</strain>
    </source>
</reference>
<dbReference type="InterPro" id="IPR036986">
    <property type="entry name" value="S4_RNA-bd_sf"/>
</dbReference>
<evidence type="ECO:0000256" key="4">
    <source>
        <dbReference type="PIRSR" id="PIRSR606225-1"/>
    </source>
</evidence>
<dbReference type="GO" id="GO:0160140">
    <property type="term" value="F:23S rRNA pseudouridine(1911/1915/1917) synthase activity"/>
    <property type="evidence" value="ECO:0007669"/>
    <property type="project" value="UniProtKB-EC"/>
</dbReference>
<dbReference type="NCBIfam" id="TIGR00005">
    <property type="entry name" value="rluA_subfam"/>
    <property type="match status" value="1"/>
</dbReference>
<dbReference type="RefSeq" id="WP_130153191.1">
    <property type="nucleotide sequence ID" value="NZ_SCFB01000001.1"/>
</dbReference>
<comment type="caution">
    <text evidence="9">The sequence shown here is derived from an EMBL/GenBank/DDBJ whole genome shotgun (WGS) entry which is preliminary data.</text>
</comment>
<dbReference type="GO" id="GO:0000455">
    <property type="term" value="P:enzyme-directed rRNA pseudouridine synthesis"/>
    <property type="evidence" value="ECO:0007669"/>
    <property type="project" value="UniProtKB-ARBA"/>
</dbReference>
<organism evidence="9 10">
    <name type="scientific">Candidatus Finniella inopinata</name>
    <dbReference type="NCBI Taxonomy" id="1696036"/>
    <lineage>
        <taxon>Bacteria</taxon>
        <taxon>Pseudomonadati</taxon>
        <taxon>Pseudomonadota</taxon>
        <taxon>Alphaproteobacteria</taxon>
        <taxon>Holosporales</taxon>
        <taxon>Candidatus Paracaedibacteraceae</taxon>
        <taxon>Candidatus Finniella</taxon>
    </lineage>
</organism>
<evidence type="ECO:0000313" key="10">
    <source>
        <dbReference type="Proteomes" id="UP000293550"/>
    </source>
</evidence>
<dbReference type="EC" id="5.4.99.-" evidence="6"/>
<keyword evidence="10" id="KW-1185">Reference proteome</keyword>
<feature type="domain" description="Pseudouridine synthase RsuA/RluA-like" evidence="7">
    <location>
        <begin position="90"/>
        <end position="263"/>
    </location>
</feature>
<dbReference type="InterPro" id="IPR006225">
    <property type="entry name" value="PsdUridine_synth_RluC/D"/>
</dbReference>
<dbReference type="CDD" id="cd00165">
    <property type="entry name" value="S4"/>
    <property type="match status" value="1"/>
</dbReference>
<dbReference type="SUPFAM" id="SSF55174">
    <property type="entry name" value="Alpha-L RNA-binding motif"/>
    <property type="match status" value="1"/>
</dbReference>
<dbReference type="InterPro" id="IPR006224">
    <property type="entry name" value="PsdUridine_synth_RluA-like_CS"/>
</dbReference>
<dbReference type="GO" id="GO:0003723">
    <property type="term" value="F:RNA binding"/>
    <property type="evidence" value="ECO:0007669"/>
    <property type="project" value="UniProtKB-KW"/>
</dbReference>
<comment type="similarity">
    <text evidence="1 6">Belongs to the pseudouridine synthase RluA family.</text>
</comment>
<gene>
    <name evidence="9" type="ORF">EQU50_00380</name>
</gene>
<protein>
    <recommendedName>
        <fullName evidence="6">Pseudouridine synthase</fullName>
        <ecNumber evidence="6">5.4.99.-</ecNumber>
    </recommendedName>
</protein>
<dbReference type="PROSITE" id="PS01129">
    <property type="entry name" value="PSI_RLU"/>
    <property type="match status" value="1"/>
</dbReference>
<evidence type="ECO:0000256" key="5">
    <source>
        <dbReference type="PROSITE-ProRule" id="PRU00182"/>
    </source>
</evidence>
<evidence type="ECO:0000259" key="7">
    <source>
        <dbReference type="Pfam" id="PF00849"/>
    </source>
</evidence>
<evidence type="ECO:0000256" key="1">
    <source>
        <dbReference type="ARBA" id="ARBA00010876"/>
    </source>
</evidence>
<dbReference type="OrthoDB" id="9807829at2"/>
<dbReference type="AlphaFoldDB" id="A0A4Q7DKZ3"/>
<keyword evidence="5" id="KW-0694">RNA-binding</keyword>
<accession>A0A4Q7DKZ3</accession>
<evidence type="ECO:0000256" key="2">
    <source>
        <dbReference type="ARBA" id="ARBA00023235"/>
    </source>
</evidence>
<comment type="catalytic activity">
    <reaction evidence="6">
        <text>a uridine in RNA = a pseudouridine in RNA</text>
        <dbReference type="Rhea" id="RHEA:48348"/>
        <dbReference type="Rhea" id="RHEA-COMP:12068"/>
        <dbReference type="Rhea" id="RHEA-COMP:12069"/>
        <dbReference type="ChEBI" id="CHEBI:65314"/>
        <dbReference type="ChEBI" id="CHEBI:65315"/>
    </reaction>
</comment>
<dbReference type="PANTHER" id="PTHR21600">
    <property type="entry name" value="MITOCHONDRIAL RNA PSEUDOURIDINE SYNTHASE"/>
    <property type="match status" value="1"/>
</dbReference>
<dbReference type="Pfam" id="PF00849">
    <property type="entry name" value="PseudoU_synth_2"/>
    <property type="match status" value="1"/>
</dbReference>
<dbReference type="InterPro" id="IPR020103">
    <property type="entry name" value="PsdUridine_synth_cat_dom_sf"/>
</dbReference>
<evidence type="ECO:0000256" key="6">
    <source>
        <dbReference type="RuleBase" id="RU362028"/>
    </source>
</evidence>
<feature type="domain" description="RNA-binding S4" evidence="8">
    <location>
        <begin position="16"/>
        <end position="61"/>
    </location>
</feature>
<dbReference type="PANTHER" id="PTHR21600:SF44">
    <property type="entry name" value="RIBOSOMAL LARGE SUBUNIT PSEUDOURIDINE SYNTHASE D"/>
    <property type="match status" value="1"/>
</dbReference>
<keyword evidence="2 6" id="KW-0413">Isomerase</keyword>
<dbReference type="EMBL" id="SCFB01000001">
    <property type="protein sequence ID" value="RZI47078.1"/>
    <property type="molecule type" value="Genomic_DNA"/>
</dbReference>
<evidence type="ECO:0000256" key="3">
    <source>
        <dbReference type="ARBA" id="ARBA00036882"/>
    </source>
</evidence>
<dbReference type="SUPFAM" id="SSF55120">
    <property type="entry name" value="Pseudouridine synthase"/>
    <property type="match status" value="1"/>
</dbReference>
<evidence type="ECO:0000259" key="8">
    <source>
        <dbReference type="Pfam" id="PF01479"/>
    </source>
</evidence>
<dbReference type="Gene3D" id="3.30.2350.10">
    <property type="entry name" value="Pseudouridine synthase"/>
    <property type="match status" value="1"/>
</dbReference>
<comment type="catalytic activity">
    <reaction evidence="3">
        <text>uridine(1911/1915/1917) in 23S rRNA = pseudouridine(1911/1915/1917) in 23S rRNA</text>
        <dbReference type="Rhea" id="RHEA:42524"/>
        <dbReference type="Rhea" id="RHEA-COMP:10097"/>
        <dbReference type="Rhea" id="RHEA-COMP:10098"/>
        <dbReference type="ChEBI" id="CHEBI:65314"/>
        <dbReference type="ChEBI" id="CHEBI:65315"/>
        <dbReference type="EC" id="5.4.99.23"/>
    </reaction>
</comment>
<feature type="active site" evidence="4">
    <location>
        <position position="141"/>
    </location>
</feature>
<sequence>MNPGDLKIVTEDTGGQRLDKFLAVEYPEYSRSRFQAWIEQGCVTKDGSPFHDCSYKVKMGEGYQINPPPAVDAIPQPQDIELDVIYEDDDVLVINKAPGLVVHPAPGHHDETLVNALLAHCGDSLSGIGGVKRPGIVHRLDKDTSGLMVIAKNDWAHQHLSKQFEPKILETDKNRTLKRMYEGLVWGCPLAPKGVIETYLYRHPRNRQKMAVSTTDTGRFSRTHYKVEATRDFGTARKPVNVSWVLFTLDTGRTHQIRIHSQHAGFPILGDPLYGQRSSTALLKYCPESFGSFNRQALHARELQFIHPRSNEVMNFRAPAPTDFLELLNEVLDG</sequence>
<dbReference type="PROSITE" id="PS50889">
    <property type="entry name" value="S4"/>
    <property type="match status" value="1"/>
</dbReference>
<dbReference type="InterPro" id="IPR006145">
    <property type="entry name" value="PsdUridine_synth_RsuA/RluA"/>
</dbReference>
<proteinExistence type="inferred from homology"/>
<dbReference type="Gene3D" id="3.10.290.10">
    <property type="entry name" value="RNA-binding S4 domain"/>
    <property type="match status" value="1"/>
</dbReference>
<name>A0A4Q7DKZ3_9PROT</name>
<dbReference type="Proteomes" id="UP000293550">
    <property type="component" value="Unassembled WGS sequence"/>
</dbReference>
<dbReference type="InterPro" id="IPR050188">
    <property type="entry name" value="RluA_PseudoU_synthase"/>
</dbReference>
<comment type="function">
    <text evidence="6">Responsible for synthesis of pseudouridine from uracil.</text>
</comment>
<dbReference type="CDD" id="cd02869">
    <property type="entry name" value="PseudoU_synth_RluA_like"/>
    <property type="match status" value="1"/>
</dbReference>